<sequence>MSDQKYYIYSSDAGQSGGTNKLILKKDLPIDDFVSRLKNKVIILQETPEADEYTPCDASDEWVKWVGNFGENGQVSAMVDPELEPDEALQSFQFNVAGPGGQALVFESSAEALESAFGSEAAGLVDPPGALVTSSVLLYSGLIEPSSNLTAKVEDLFNYVGQEELLENLPSSLTALTATISSSTYEGRRNALWFNPELDSQTILRLQYQLDAKNAFEGLLQNQVPGLEFIEFAAICRKIMTEGQTADDELVGVDQGTVSLQATCTVSNTKMAAPLQMTMGIDFSESGMTFILKPSQQSDGNLDDVLKWLEGVVASNLPVRDFFGPGDTFQGLSLQQVVLSFNTTTDPASPRLASIRVDIEAAGNFGKVDDKMPVFLMTYSWMRAIGGVGSVRGQLWSSYDISKERILQPYYEVWTDISPATRSPGTAINLATLIPGQTVSIPENIPSQITNAYAELSAESVSFGALVATREPQDAEGQVPQPYLQQLRLDVSYAWQRVAEFKFNFKVLAGIPPPAGISPSPGITYDQDTIISGELSYFQGGERHEQ</sequence>
<dbReference type="GeneID" id="70250277"/>
<protein>
    <submittedName>
        <fullName evidence="1">Uncharacterized protein</fullName>
    </submittedName>
</protein>
<gene>
    <name evidence="1" type="ORF">BGW36DRAFT_424574</name>
</gene>
<dbReference type="RefSeq" id="XP_046075670.1">
    <property type="nucleotide sequence ID" value="XM_046219990.1"/>
</dbReference>
<dbReference type="AlphaFoldDB" id="A0AAD4KXF7"/>
<keyword evidence="2" id="KW-1185">Reference proteome</keyword>
<comment type="caution">
    <text evidence="1">The sequence shown here is derived from an EMBL/GenBank/DDBJ whole genome shotgun (WGS) entry which is preliminary data.</text>
</comment>
<name>A0AAD4KXF7_9EURO</name>
<accession>A0AAD4KXF7</accession>
<proteinExistence type="predicted"/>
<organism evidence="1 2">
    <name type="scientific">Talaromyces proteolyticus</name>
    <dbReference type="NCBI Taxonomy" id="1131652"/>
    <lineage>
        <taxon>Eukaryota</taxon>
        <taxon>Fungi</taxon>
        <taxon>Dikarya</taxon>
        <taxon>Ascomycota</taxon>
        <taxon>Pezizomycotina</taxon>
        <taxon>Eurotiomycetes</taxon>
        <taxon>Eurotiomycetidae</taxon>
        <taxon>Eurotiales</taxon>
        <taxon>Trichocomaceae</taxon>
        <taxon>Talaromyces</taxon>
        <taxon>Talaromyces sect. Bacilispori</taxon>
    </lineage>
</organism>
<dbReference type="Proteomes" id="UP001201262">
    <property type="component" value="Unassembled WGS sequence"/>
</dbReference>
<evidence type="ECO:0000313" key="1">
    <source>
        <dbReference type="EMBL" id="KAH8702294.1"/>
    </source>
</evidence>
<reference evidence="1" key="1">
    <citation type="submission" date="2021-12" db="EMBL/GenBank/DDBJ databases">
        <title>Convergent genome expansion in fungi linked to evolution of root-endophyte symbiosis.</title>
        <authorList>
            <consortium name="DOE Joint Genome Institute"/>
            <person name="Ke Y.-H."/>
            <person name="Bonito G."/>
            <person name="Liao H.-L."/>
            <person name="Looney B."/>
            <person name="Rojas-Flechas A."/>
            <person name="Nash J."/>
            <person name="Hameed K."/>
            <person name="Schadt C."/>
            <person name="Martin F."/>
            <person name="Crous P.W."/>
            <person name="Miettinen O."/>
            <person name="Magnuson J.K."/>
            <person name="Labbe J."/>
            <person name="Jacobson D."/>
            <person name="Doktycz M.J."/>
            <person name="Veneault-Fourrey C."/>
            <person name="Kuo A."/>
            <person name="Mondo S."/>
            <person name="Calhoun S."/>
            <person name="Riley R."/>
            <person name="Ohm R."/>
            <person name="LaButti K."/>
            <person name="Andreopoulos B."/>
            <person name="Pangilinan J."/>
            <person name="Nolan M."/>
            <person name="Tritt A."/>
            <person name="Clum A."/>
            <person name="Lipzen A."/>
            <person name="Daum C."/>
            <person name="Barry K."/>
            <person name="Grigoriev I.V."/>
            <person name="Vilgalys R."/>
        </authorList>
    </citation>
    <scope>NUCLEOTIDE SEQUENCE</scope>
    <source>
        <strain evidence="1">PMI_201</strain>
    </source>
</reference>
<evidence type="ECO:0000313" key="2">
    <source>
        <dbReference type="Proteomes" id="UP001201262"/>
    </source>
</evidence>
<dbReference type="EMBL" id="JAJTJA010000003">
    <property type="protein sequence ID" value="KAH8702294.1"/>
    <property type="molecule type" value="Genomic_DNA"/>
</dbReference>